<feature type="domain" description="F-box/LRR-repeat protein 15-like leucin rich repeat" evidence="2">
    <location>
        <begin position="148"/>
        <end position="223"/>
    </location>
</feature>
<protein>
    <recommendedName>
        <fullName evidence="2">F-box/LRR-repeat protein 15-like leucin rich repeat domain-containing protein</fullName>
    </recommendedName>
</protein>
<dbReference type="PANTHER" id="PTHR13318">
    <property type="entry name" value="PARTNER OF PAIRED, ISOFORM B-RELATED"/>
    <property type="match status" value="1"/>
</dbReference>
<dbReference type="Proteomes" id="UP001177140">
    <property type="component" value="Unassembled WGS sequence"/>
</dbReference>
<dbReference type="InterPro" id="IPR032675">
    <property type="entry name" value="LRR_dom_sf"/>
</dbReference>
<evidence type="ECO:0000256" key="1">
    <source>
        <dbReference type="SAM" id="MobiDB-lite"/>
    </source>
</evidence>
<evidence type="ECO:0000313" key="4">
    <source>
        <dbReference type="Proteomes" id="UP001177140"/>
    </source>
</evidence>
<comment type="caution">
    <text evidence="3">The sequence shown here is derived from an EMBL/GenBank/DDBJ whole genome shotgun (WGS) entry which is preliminary data.</text>
</comment>
<dbReference type="AlphaFoldDB" id="A0AA42B4Y0"/>
<organism evidence="3 4">
    <name type="scientific">Papaver nudicaule</name>
    <name type="common">Iceland poppy</name>
    <dbReference type="NCBI Taxonomy" id="74823"/>
    <lineage>
        <taxon>Eukaryota</taxon>
        <taxon>Viridiplantae</taxon>
        <taxon>Streptophyta</taxon>
        <taxon>Embryophyta</taxon>
        <taxon>Tracheophyta</taxon>
        <taxon>Spermatophyta</taxon>
        <taxon>Magnoliopsida</taxon>
        <taxon>Ranunculales</taxon>
        <taxon>Papaveraceae</taxon>
        <taxon>Papaveroideae</taxon>
        <taxon>Papaver</taxon>
    </lineage>
</organism>
<evidence type="ECO:0000259" key="2">
    <source>
        <dbReference type="Pfam" id="PF25372"/>
    </source>
</evidence>
<dbReference type="EMBL" id="JAJJMA010329257">
    <property type="protein sequence ID" value="MCL7050566.1"/>
    <property type="molecule type" value="Genomic_DNA"/>
</dbReference>
<dbReference type="Gene3D" id="3.80.10.10">
    <property type="entry name" value="Ribonuclease Inhibitor"/>
    <property type="match status" value="2"/>
</dbReference>
<accession>A0AA42B4Y0</accession>
<feature type="compositionally biased region" description="Polar residues" evidence="1">
    <location>
        <begin position="1"/>
        <end position="17"/>
    </location>
</feature>
<evidence type="ECO:0000313" key="3">
    <source>
        <dbReference type="EMBL" id="MCL7050566.1"/>
    </source>
</evidence>
<dbReference type="Gene3D" id="1.20.1280.50">
    <property type="match status" value="1"/>
</dbReference>
<dbReference type="InterPro" id="IPR057207">
    <property type="entry name" value="FBXL15_LRR"/>
</dbReference>
<dbReference type="SMART" id="SM00367">
    <property type="entry name" value="LRR_CC"/>
    <property type="match status" value="5"/>
</dbReference>
<sequence>MSLSPNDKYNQGINPTSKRLREGANSGDYDERACKISRTTSSFIPNLSGDYLNIIFNCLQTREDRNSFGLTCRQWFHIQNNNHETLWFRNNYDPSKYPKVSPESLARVICKLLIRFQRLKCLFPERLPGITNIVFHMLAELHLSLSPCLTFISLSSSDITDKGLEALAKCCSSLEMVDLSRCCSVTDSGISCLLQNCRKLGSLDITYCSGVTGIGFQECAQTLNRLAAGGCIFEQEGITAIVSRGGLKYLCLKTPNESAKVEQGCINIEILITISKGCPLLKNLLLSNCEEVKLKGWEAIGRNCKELETLFVMGCQRLCDMGLQAICDGCNKLSELYIDEEKNSCSYSALELFERKKPGVICLWP</sequence>
<dbReference type="SUPFAM" id="SSF52047">
    <property type="entry name" value="RNI-like"/>
    <property type="match status" value="1"/>
</dbReference>
<dbReference type="GO" id="GO:0019005">
    <property type="term" value="C:SCF ubiquitin ligase complex"/>
    <property type="evidence" value="ECO:0007669"/>
    <property type="project" value="TreeGrafter"/>
</dbReference>
<dbReference type="Pfam" id="PF25372">
    <property type="entry name" value="DUF7885"/>
    <property type="match status" value="1"/>
</dbReference>
<keyword evidence="4" id="KW-1185">Reference proteome</keyword>
<dbReference type="InterPro" id="IPR006553">
    <property type="entry name" value="Leu-rich_rpt_Cys-con_subtyp"/>
</dbReference>
<feature type="region of interest" description="Disordered" evidence="1">
    <location>
        <begin position="1"/>
        <end position="25"/>
    </location>
</feature>
<name>A0AA42B4Y0_PAPNU</name>
<proteinExistence type="predicted"/>
<gene>
    <name evidence="3" type="ORF">MKW94_014068</name>
</gene>
<dbReference type="PANTHER" id="PTHR13318:SF95">
    <property type="entry name" value="F-BOX PROTEIN YLR352W"/>
    <property type="match status" value="1"/>
</dbReference>
<dbReference type="GO" id="GO:0031146">
    <property type="term" value="P:SCF-dependent proteasomal ubiquitin-dependent protein catabolic process"/>
    <property type="evidence" value="ECO:0007669"/>
    <property type="project" value="TreeGrafter"/>
</dbReference>
<reference evidence="3" key="1">
    <citation type="submission" date="2022-03" db="EMBL/GenBank/DDBJ databases">
        <title>A functionally conserved STORR gene fusion in Papaver species that diverged 16.8 million years ago.</title>
        <authorList>
            <person name="Catania T."/>
        </authorList>
    </citation>
    <scope>NUCLEOTIDE SEQUENCE</scope>
    <source>
        <strain evidence="3">S-191538</strain>
    </source>
</reference>